<accession>A0ABT5BLG9</accession>
<dbReference type="InterPro" id="IPR012312">
    <property type="entry name" value="Hemerythrin-like"/>
</dbReference>
<dbReference type="Proteomes" id="UP001217838">
    <property type="component" value="Unassembled WGS sequence"/>
</dbReference>
<dbReference type="RefSeq" id="WP_272009682.1">
    <property type="nucleotide sequence ID" value="NZ_JAQNDN010000027.1"/>
</dbReference>
<evidence type="ECO:0000313" key="3">
    <source>
        <dbReference type="Proteomes" id="UP001217838"/>
    </source>
</evidence>
<comment type="caution">
    <text evidence="2">The sequence shown here is derived from an EMBL/GenBank/DDBJ whole genome shotgun (WGS) entry which is preliminary data.</text>
</comment>
<sequence>MKRDPRLRGLSSEHHHALVLARTVTALVDAGRADDAADHLVDRFERELEPHFRVEEALLLPALRGVGEVALVERTEADHASLRALARAARGGRRDGLVAFAERLTDHVRFEERELFPCCEARLPAAVLDAVEQRGC</sequence>
<evidence type="ECO:0000313" key="2">
    <source>
        <dbReference type="EMBL" id="MDC0675005.1"/>
    </source>
</evidence>
<protein>
    <submittedName>
        <fullName evidence="2">Hemerythrin domain-containing protein</fullName>
    </submittedName>
</protein>
<organism evidence="2 3">
    <name type="scientific">Nannocystis radixulma</name>
    <dbReference type="NCBI Taxonomy" id="2995305"/>
    <lineage>
        <taxon>Bacteria</taxon>
        <taxon>Pseudomonadati</taxon>
        <taxon>Myxococcota</taxon>
        <taxon>Polyangia</taxon>
        <taxon>Nannocystales</taxon>
        <taxon>Nannocystaceae</taxon>
        <taxon>Nannocystis</taxon>
    </lineage>
</organism>
<feature type="domain" description="Hemerythrin-like" evidence="1">
    <location>
        <begin position="10"/>
        <end position="118"/>
    </location>
</feature>
<evidence type="ECO:0000259" key="1">
    <source>
        <dbReference type="Pfam" id="PF01814"/>
    </source>
</evidence>
<reference evidence="2 3" key="1">
    <citation type="submission" date="2022-11" db="EMBL/GenBank/DDBJ databases">
        <title>Minimal conservation of predation-associated metabolite biosynthetic gene clusters underscores biosynthetic potential of Myxococcota including descriptions for ten novel species: Archangium lansinium sp. nov., Myxococcus landrumus sp. nov., Nannocystis bai.</title>
        <authorList>
            <person name="Ahearne A."/>
            <person name="Stevens C."/>
            <person name="Dowd S."/>
        </authorList>
    </citation>
    <scope>NUCLEOTIDE SEQUENCE [LARGE SCALE GENOMIC DNA]</scope>
    <source>
        <strain evidence="2 3">NCELM</strain>
    </source>
</reference>
<dbReference type="Gene3D" id="1.20.120.520">
    <property type="entry name" value="nmb1532 protein domain like"/>
    <property type="match status" value="1"/>
</dbReference>
<keyword evidence="3" id="KW-1185">Reference proteome</keyword>
<dbReference type="EMBL" id="JAQNDN010000027">
    <property type="protein sequence ID" value="MDC0675005.1"/>
    <property type="molecule type" value="Genomic_DNA"/>
</dbReference>
<dbReference type="Pfam" id="PF01814">
    <property type="entry name" value="Hemerythrin"/>
    <property type="match status" value="1"/>
</dbReference>
<gene>
    <name evidence="2" type="ORF">POL58_45100</name>
</gene>
<proteinExistence type="predicted"/>
<name>A0ABT5BLG9_9BACT</name>